<dbReference type="Pfam" id="PF00498">
    <property type="entry name" value="FHA"/>
    <property type="match status" value="1"/>
</dbReference>
<feature type="domain" description="FHA" evidence="1">
    <location>
        <begin position="31"/>
        <end position="96"/>
    </location>
</feature>
<comment type="caution">
    <text evidence="2">The sequence shown here is derived from an EMBL/GenBank/DDBJ whole genome shotgun (WGS) entry which is preliminary data.</text>
</comment>
<dbReference type="Proteomes" id="UP000247620">
    <property type="component" value="Unassembled WGS sequence"/>
</dbReference>
<dbReference type="Gene3D" id="2.60.200.20">
    <property type="match status" value="1"/>
</dbReference>
<gene>
    <name evidence="2" type="ORF">DMX07_22475</name>
</gene>
<dbReference type="InterPro" id="IPR008984">
    <property type="entry name" value="SMAD_FHA_dom_sf"/>
</dbReference>
<organism evidence="2 3">
    <name type="scientific">Pseudomonas soli</name>
    <dbReference type="NCBI Taxonomy" id="1306993"/>
    <lineage>
        <taxon>Bacteria</taxon>
        <taxon>Pseudomonadati</taxon>
        <taxon>Pseudomonadota</taxon>
        <taxon>Gammaproteobacteria</taxon>
        <taxon>Pseudomonadales</taxon>
        <taxon>Pseudomonadaceae</taxon>
        <taxon>Pseudomonas</taxon>
    </lineage>
</organism>
<sequence>MNGLVLSIGNLEQLHHGVVASHRFNRHGGIIGSLKADWLLVDRQHRIHPLHCEIRWLEGGFCIIDHCGQTLLNDSPLPAGQQVPVRLRDGDCLQVGTYQLLVRCQVSPDAEVFTRRALDELFTPGRQALDALLESPSTSARQPHSTPPAPVDICTVFGPLEDQDLLTALNAPHRPVPVEENGLQRLMTGATP</sequence>
<evidence type="ECO:0000313" key="3">
    <source>
        <dbReference type="Proteomes" id="UP000247620"/>
    </source>
</evidence>
<dbReference type="CDD" id="cd00060">
    <property type="entry name" value="FHA"/>
    <property type="match status" value="1"/>
</dbReference>
<protein>
    <recommendedName>
        <fullName evidence="1">FHA domain-containing protein</fullName>
    </recommendedName>
</protein>
<proteinExistence type="predicted"/>
<dbReference type="AlphaFoldDB" id="A0A2V4HZA9"/>
<dbReference type="InterPro" id="IPR000253">
    <property type="entry name" value="FHA_dom"/>
</dbReference>
<name>A0A2V4HZA9_9PSED</name>
<dbReference type="SUPFAM" id="SSF49879">
    <property type="entry name" value="SMAD/FHA domain"/>
    <property type="match status" value="1"/>
</dbReference>
<dbReference type="EMBL" id="QJRO01000021">
    <property type="protein sequence ID" value="PYB76160.1"/>
    <property type="molecule type" value="Genomic_DNA"/>
</dbReference>
<dbReference type="RefSeq" id="WP_110703685.1">
    <property type="nucleotide sequence ID" value="NZ_CP151184.1"/>
</dbReference>
<reference evidence="2 3" key="1">
    <citation type="submission" date="2018-06" db="EMBL/GenBank/DDBJ databases">
        <title>Pseudomonas diversity within urban Lake Michigan freshwaters.</title>
        <authorList>
            <person name="Batrich M."/>
            <person name="Hatzopoulos T."/>
            <person name="Putonti C."/>
        </authorList>
    </citation>
    <scope>NUCLEOTIDE SEQUENCE [LARGE SCALE GENOMIC DNA]</scope>
    <source>
        <strain evidence="2 3">LBp-160603</strain>
    </source>
</reference>
<accession>A0A2V4HZA9</accession>
<evidence type="ECO:0000313" key="2">
    <source>
        <dbReference type="EMBL" id="PYB76160.1"/>
    </source>
</evidence>
<evidence type="ECO:0000259" key="1">
    <source>
        <dbReference type="Pfam" id="PF00498"/>
    </source>
</evidence>